<keyword evidence="4" id="KW-1185">Reference proteome</keyword>
<evidence type="ECO:0000313" key="4">
    <source>
        <dbReference type="Proteomes" id="UP001574170"/>
    </source>
</evidence>
<gene>
    <name evidence="3" type="ORF">AAGV33_04725</name>
</gene>
<protein>
    <submittedName>
        <fullName evidence="3">Lysozyme inhibitor LprI family protein</fullName>
    </submittedName>
</protein>
<feature type="signal peptide" evidence="1">
    <location>
        <begin position="1"/>
        <end position="22"/>
    </location>
</feature>
<accession>A0ABV4TJX0</accession>
<evidence type="ECO:0000313" key="3">
    <source>
        <dbReference type="EMBL" id="MFA9193700.1"/>
    </source>
</evidence>
<dbReference type="Pfam" id="PF07007">
    <property type="entry name" value="LprI"/>
    <property type="match status" value="1"/>
</dbReference>
<evidence type="ECO:0000259" key="2">
    <source>
        <dbReference type="Pfam" id="PF07007"/>
    </source>
</evidence>
<dbReference type="Gene3D" id="1.20.1270.180">
    <property type="match status" value="1"/>
</dbReference>
<dbReference type="EMBL" id="JBCFQK010000004">
    <property type="protein sequence ID" value="MFA9193700.1"/>
    <property type="molecule type" value="Genomic_DNA"/>
</dbReference>
<proteinExistence type="predicted"/>
<reference evidence="3 4" key="1">
    <citation type="submission" date="2024-04" db="EMBL/GenBank/DDBJ databases">
        <title>New Clade of Flavobacterium.</title>
        <authorList>
            <person name="Matos L."/>
            <person name="Proenca D.N."/>
            <person name="Fransisco R.M."/>
            <person name="Chung A.P."/>
            <person name="Maccario L."/>
            <person name="Sorensen S.J."/>
            <person name="Morais P.V."/>
        </authorList>
    </citation>
    <scope>NUCLEOTIDE SEQUENCE [LARGE SCALE GENOMIC DNA]</scope>
    <source>
        <strain evidence="3 4">FBOR7N2.3</strain>
    </source>
</reference>
<feature type="domain" description="Lysozyme inhibitor LprI-like N-terminal" evidence="2">
    <location>
        <begin position="19"/>
        <end position="110"/>
    </location>
</feature>
<keyword evidence="1" id="KW-0732">Signal</keyword>
<name>A0ABV4TJX0_9FLAO</name>
<dbReference type="InterPro" id="IPR009739">
    <property type="entry name" value="LprI-like_N"/>
</dbReference>
<comment type="caution">
    <text evidence="3">The sequence shown here is derived from an EMBL/GenBank/DDBJ whole genome shotgun (WGS) entry which is preliminary data.</text>
</comment>
<dbReference type="RefSeq" id="WP_373390800.1">
    <property type="nucleotide sequence ID" value="NZ_JBCFQJ010000002.1"/>
</dbReference>
<evidence type="ECO:0000256" key="1">
    <source>
        <dbReference type="SAM" id="SignalP"/>
    </source>
</evidence>
<organism evidence="3 4">
    <name type="scientific">Flavobacterium magnesitis</name>
    <dbReference type="NCBI Taxonomy" id="3138077"/>
    <lineage>
        <taxon>Bacteria</taxon>
        <taxon>Pseudomonadati</taxon>
        <taxon>Bacteroidota</taxon>
        <taxon>Flavobacteriia</taxon>
        <taxon>Flavobacteriales</taxon>
        <taxon>Flavobacteriaceae</taxon>
        <taxon>Flavobacterium</taxon>
    </lineage>
</organism>
<dbReference type="Proteomes" id="UP001574170">
    <property type="component" value="Unassembled WGS sequence"/>
</dbReference>
<sequence length="130" mass="15162">MNKIFLLLLLIFSLNCFSQTQAEMNQEAYASYDKADKKLNTVYQKILVKYKTDKLFVTNLKKSQRIWISFRDAEMNMKYPNYPKQNYGSIYPTCRAVYLTELTENRIKTLTTWLNGINEGDTCAGSVKTN</sequence>
<feature type="chain" id="PRO_5046948093" evidence="1">
    <location>
        <begin position="23"/>
        <end position="130"/>
    </location>
</feature>